<dbReference type="RefSeq" id="WP_264506464.1">
    <property type="nucleotide sequence ID" value="NZ_JAPDFL010000001.1"/>
</dbReference>
<name>A0ABT3H1D3_9RHOB</name>
<keyword evidence="2" id="KW-0547">Nucleotide-binding</keyword>
<accession>A0ABT3H1D3</accession>
<dbReference type="Pfam" id="PF00005">
    <property type="entry name" value="ABC_tran"/>
    <property type="match status" value="1"/>
</dbReference>
<keyword evidence="6" id="KW-1185">Reference proteome</keyword>
<dbReference type="CDD" id="cd03219">
    <property type="entry name" value="ABC_Mj1267_LivG_branched"/>
    <property type="match status" value="1"/>
</dbReference>
<gene>
    <name evidence="5" type="ORF">OKW52_15230</name>
</gene>
<dbReference type="Proteomes" id="UP001208938">
    <property type="component" value="Unassembled WGS sequence"/>
</dbReference>
<dbReference type="SUPFAM" id="SSF52540">
    <property type="entry name" value="P-loop containing nucleoside triphosphate hydrolases"/>
    <property type="match status" value="1"/>
</dbReference>
<feature type="domain" description="ABC transporter" evidence="4">
    <location>
        <begin position="17"/>
        <end position="265"/>
    </location>
</feature>
<evidence type="ECO:0000313" key="5">
    <source>
        <dbReference type="EMBL" id="MCW1933571.1"/>
    </source>
</evidence>
<dbReference type="PANTHER" id="PTHR45772:SF4">
    <property type="entry name" value="ABC TRANSPORTER ATP-BINDING PROTEIN"/>
    <property type="match status" value="1"/>
</dbReference>
<dbReference type="InterPro" id="IPR003593">
    <property type="entry name" value="AAA+_ATPase"/>
</dbReference>
<dbReference type="SMART" id="SM00382">
    <property type="entry name" value="AAA"/>
    <property type="match status" value="1"/>
</dbReference>
<protein>
    <submittedName>
        <fullName evidence="5">ABC transporter ATP-binding protein</fullName>
    </submittedName>
</protein>
<reference evidence="5 6" key="1">
    <citation type="submission" date="2022-10" db="EMBL/GenBank/DDBJ databases">
        <title>Pararhodobacter sp. nov., isolated from marine algae.</title>
        <authorList>
            <person name="Choi B.J."/>
            <person name="Kim J.M."/>
            <person name="Lee J.K."/>
            <person name="Choi D.G."/>
            <person name="Jeon C.O."/>
        </authorList>
    </citation>
    <scope>NUCLEOTIDE SEQUENCE [LARGE SCALE GENOMIC DNA]</scope>
    <source>
        <strain evidence="5 6">ZQ420</strain>
    </source>
</reference>
<evidence type="ECO:0000259" key="4">
    <source>
        <dbReference type="PROSITE" id="PS50893"/>
    </source>
</evidence>
<comment type="caution">
    <text evidence="5">The sequence shown here is derived from an EMBL/GenBank/DDBJ whole genome shotgun (WGS) entry which is preliminary data.</text>
</comment>
<dbReference type="EMBL" id="JAPDFL010000001">
    <property type="protein sequence ID" value="MCW1933571.1"/>
    <property type="molecule type" value="Genomic_DNA"/>
</dbReference>
<dbReference type="PROSITE" id="PS50893">
    <property type="entry name" value="ABC_TRANSPORTER_2"/>
    <property type="match status" value="1"/>
</dbReference>
<keyword evidence="3 5" id="KW-0067">ATP-binding</keyword>
<evidence type="ECO:0000313" key="6">
    <source>
        <dbReference type="Proteomes" id="UP001208938"/>
    </source>
</evidence>
<dbReference type="Gene3D" id="3.40.50.300">
    <property type="entry name" value="P-loop containing nucleotide triphosphate hydrolases"/>
    <property type="match status" value="1"/>
</dbReference>
<proteinExistence type="predicted"/>
<dbReference type="InterPro" id="IPR032823">
    <property type="entry name" value="BCA_ABC_TP_C"/>
</dbReference>
<dbReference type="InterPro" id="IPR003439">
    <property type="entry name" value="ABC_transporter-like_ATP-bd"/>
</dbReference>
<dbReference type="Pfam" id="PF12399">
    <property type="entry name" value="BCA_ABC_TP_C"/>
    <property type="match status" value="1"/>
</dbReference>
<dbReference type="PANTHER" id="PTHR45772">
    <property type="entry name" value="CONSERVED COMPONENT OF ABC TRANSPORTER FOR NATURAL AMINO ACIDS-RELATED"/>
    <property type="match status" value="1"/>
</dbReference>
<organism evidence="5 6">
    <name type="scientific">Pararhodobacter zhoushanensis</name>
    <dbReference type="NCBI Taxonomy" id="2479545"/>
    <lineage>
        <taxon>Bacteria</taxon>
        <taxon>Pseudomonadati</taxon>
        <taxon>Pseudomonadota</taxon>
        <taxon>Alphaproteobacteria</taxon>
        <taxon>Rhodobacterales</taxon>
        <taxon>Paracoccaceae</taxon>
        <taxon>Pararhodobacter</taxon>
    </lineage>
</organism>
<evidence type="ECO:0000256" key="3">
    <source>
        <dbReference type="ARBA" id="ARBA00022840"/>
    </source>
</evidence>
<evidence type="ECO:0000256" key="1">
    <source>
        <dbReference type="ARBA" id="ARBA00022448"/>
    </source>
</evidence>
<sequence>MTDTSRPEALLKPEALLSVEGISLTFGGITALDDISFRVAPRQICGIIGPNGAGKTSLFNVLSRIYSPSAGRIRFDGTDILSLPQHRMAALGIGRTFQNIALFPGMSVLENVLVGNQVRMRSGFVTAMLGLPRARRDEAAGRKAALETLERLGIAHQADTLVSQLNFGAQKRVEFARALVMQPKLLLLDEPAAGLNHEGVEDLRAFILTMRDAFGVSVLLVEHHLDLIMRVAEQVVAINFGRKIADGTPAQVQGSDAVVQAYLGAPDV</sequence>
<dbReference type="InterPro" id="IPR051120">
    <property type="entry name" value="ABC_AA/LPS_Transport"/>
</dbReference>
<dbReference type="InterPro" id="IPR027417">
    <property type="entry name" value="P-loop_NTPase"/>
</dbReference>
<evidence type="ECO:0000256" key="2">
    <source>
        <dbReference type="ARBA" id="ARBA00022741"/>
    </source>
</evidence>
<keyword evidence="1" id="KW-0813">Transport</keyword>
<dbReference type="GO" id="GO:0005524">
    <property type="term" value="F:ATP binding"/>
    <property type="evidence" value="ECO:0007669"/>
    <property type="project" value="UniProtKB-KW"/>
</dbReference>